<keyword evidence="2 5" id="KW-0812">Transmembrane</keyword>
<evidence type="ECO:0000259" key="6">
    <source>
        <dbReference type="PROSITE" id="PS50850"/>
    </source>
</evidence>
<reference evidence="7" key="2">
    <citation type="journal article" date="2022" name="Microbiol. Resour. Announc.">
        <title>Whole-Genome Sequence of Entomortierella parvispora E1425, a Mucoromycotan Fungus Associated with Burkholderiaceae-Related Endosymbiotic Bacteria.</title>
        <authorList>
            <person name="Herlambang A."/>
            <person name="Guo Y."/>
            <person name="Takashima Y."/>
            <person name="Narisawa K."/>
            <person name="Ohta H."/>
            <person name="Nishizawa T."/>
        </authorList>
    </citation>
    <scope>NUCLEOTIDE SEQUENCE</scope>
    <source>
        <strain evidence="7">E1425</strain>
    </source>
</reference>
<feature type="transmembrane region" description="Helical" evidence="5">
    <location>
        <begin position="419"/>
        <end position="439"/>
    </location>
</feature>
<keyword evidence="8" id="KW-1185">Reference proteome</keyword>
<evidence type="ECO:0000256" key="2">
    <source>
        <dbReference type="ARBA" id="ARBA00022692"/>
    </source>
</evidence>
<feature type="transmembrane region" description="Helical" evidence="5">
    <location>
        <begin position="378"/>
        <end position="399"/>
    </location>
</feature>
<reference evidence="7" key="1">
    <citation type="submission" date="2021-11" db="EMBL/GenBank/DDBJ databases">
        <authorList>
            <person name="Herlambang A."/>
            <person name="Guo Y."/>
            <person name="Takashima Y."/>
            <person name="Nishizawa T."/>
        </authorList>
    </citation>
    <scope>NUCLEOTIDE SEQUENCE</scope>
    <source>
        <strain evidence="7">E1425</strain>
    </source>
</reference>
<feature type="transmembrane region" description="Helical" evidence="5">
    <location>
        <begin position="346"/>
        <end position="366"/>
    </location>
</feature>
<sequence>MSAEPIAAADSGEADPHRGVKVYKTYKIRYFGLFSIVLLNIATGFVWLSYSSVATYAEDYLNCGSDTVNMTSIIYFICYVLMAPVSGWMFEKYGIKKSLIFGGVIQVIGSWLRYFADFIDSSPGHGGRRIALTLVGQVIASGAQPYFLGVVPKYAAVWFSENGRTTATMLGSVSNAFAAALAQLIIPVITTSGDTMSTTVLVCAILSTVAIIPAFFIQERPPTPPSASAEEALKETIEEPFWVLLKKVLVNTQFLMLMIVFGSFVAVFNSVTSLISQFTEPFGYSTDEAGYMGAAMVVAGLIGAGIAGPVIDKTKQYKSLIKTLVPITALSIVAFVFAVRRGDMGGIMAVSVIMGLSAFAVLPAALEMAVEMTYPVTPASSASILWAFGQLMGVIFLLILGKLQDDHLSATKNINPPLIFMAVWCVLVVIPVFMINSPYKRMEYEKQSRANDQLAYDQSTAVQVEEDKTYGLEESKA</sequence>
<dbReference type="GO" id="GO:0022857">
    <property type="term" value="F:transmembrane transporter activity"/>
    <property type="evidence" value="ECO:0007669"/>
    <property type="project" value="InterPro"/>
</dbReference>
<evidence type="ECO:0000256" key="5">
    <source>
        <dbReference type="SAM" id="Phobius"/>
    </source>
</evidence>
<dbReference type="InterPro" id="IPR036259">
    <property type="entry name" value="MFS_trans_sf"/>
</dbReference>
<feature type="transmembrane region" description="Helical" evidence="5">
    <location>
        <begin position="290"/>
        <end position="311"/>
    </location>
</feature>
<dbReference type="Gene3D" id="1.20.1250.20">
    <property type="entry name" value="MFS general substrate transporter like domains"/>
    <property type="match status" value="2"/>
</dbReference>
<dbReference type="InterPro" id="IPR020846">
    <property type="entry name" value="MFS_dom"/>
</dbReference>
<comment type="caution">
    <text evidence="7">The sequence shown here is derived from an EMBL/GenBank/DDBJ whole genome shotgun (WGS) entry which is preliminary data.</text>
</comment>
<dbReference type="AlphaFoldDB" id="A0A9P3M0L2"/>
<keyword evidence="3 5" id="KW-1133">Transmembrane helix</keyword>
<dbReference type="Proteomes" id="UP000827284">
    <property type="component" value="Unassembled WGS sequence"/>
</dbReference>
<evidence type="ECO:0000256" key="1">
    <source>
        <dbReference type="ARBA" id="ARBA00004141"/>
    </source>
</evidence>
<feature type="transmembrane region" description="Helical" evidence="5">
    <location>
        <begin position="128"/>
        <end position="148"/>
    </location>
</feature>
<name>A0A9P3M0L2_9FUNG</name>
<dbReference type="InterPro" id="IPR011701">
    <property type="entry name" value="MFS"/>
</dbReference>
<protein>
    <submittedName>
        <fullName evidence="7">MFS transporter, FLVCR family, MFS-domain-containing protein 7</fullName>
    </submittedName>
</protein>
<feature type="transmembrane region" description="Helical" evidence="5">
    <location>
        <begin position="196"/>
        <end position="217"/>
    </location>
</feature>
<dbReference type="GO" id="GO:0016020">
    <property type="term" value="C:membrane"/>
    <property type="evidence" value="ECO:0007669"/>
    <property type="project" value="UniProtKB-SubCell"/>
</dbReference>
<evidence type="ECO:0000313" key="8">
    <source>
        <dbReference type="Proteomes" id="UP000827284"/>
    </source>
</evidence>
<evidence type="ECO:0000256" key="4">
    <source>
        <dbReference type="ARBA" id="ARBA00023136"/>
    </source>
</evidence>
<feature type="transmembrane region" description="Helical" evidence="5">
    <location>
        <begin position="169"/>
        <end position="190"/>
    </location>
</feature>
<feature type="domain" description="Major facilitator superfamily (MFS) profile" evidence="6">
    <location>
        <begin position="28"/>
        <end position="440"/>
    </location>
</feature>
<feature type="transmembrane region" description="Helical" evidence="5">
    <location>
        <begin position="99"/>
        <end position="116"/>
    </location>
</feature>
<dbReference type="Pfam" id="PF07690">
    <property type="entry name" value="MFS_1"/>
    <property type="match status" value="1"/>
</dbReference>
<feature type="transmembrane region" description="Helical" evidence="5">
    <location>
        <begin position="323"/>
        <end position="340"/>
    </location>
</feature>
<dbReference type="PANTHER" id="PTHR10924:SF6">
    <property type="entry name" value="SOLUTE CARRIER FAMILY 49 MEMBER A3"/>
    <property type="match status" value="1"/>
</dbReference>
<dbReference type="PROSITE" id="PS50850">
    <property type="entry name" value="MFS"/>
    <property type="match status" value="1"/>
</dbReference>
<evidence type="ECO:0000313" key="7">
    <source>
        <dbReference type="EMBL" id="GJJ77424.1"/>
    </source>
</evidence>
<dbReference type="SUPFAM" id="SSF103473">
    <property type="entry name" value="MFS general substrate transporter"/>
    <property type="match status" value="1"/>
</dbReference>
<feature type="transmembrane region" description="Helical" evidence="5">
    <location>
        <begin position="254"/>
        <end position="278"/>
    </location>
</feature>
<dbReference type="OrthoDB" id="422206at2759"/>
<dbReference type="PANTHER" id="PTHR10924">
    <property type="entry name" value="MAJOR FACILITATOR SUPERFAMILY PROTEIN-RELATED"/>
    <property type="match status" value="1"/>
</dbReference>
<dbReference type="EMBL" id="BQFW01000013">
    <property type="protein sequence ID" value="GJJ77424.1"/>
    <property type="molecule type" value="Genomic_DNA"/>
</dbReference>
<organism evidence="7 8">
    <name type="scientific">Entomortierella parvispora</name>
    <dbReference type="NCBI Taxonomy" id="205924"/>
    <lineage>
        <taxon>Eukaryota</taxon>
        <taxon>Fungi</taxon>
        <taxon>Fungi incertae sedis</taxon>
        <taxon>Mucoromycota</taxon>
        <taxon>Mortierellomycotina</taxon>
        <taxon>Mortierellomycetes</taxon>
        <taxon>Mortierellales</taxon>
        <taxon>Mortierellaceae</taxon>
        <taxon>Entomortierella</taxon>
    </lineage>
</organism>
<accession>A0A9P3M0L2</accession>
<evidence type="ECO:0000256" key="3">
    <source>
        <dbReference type="ARBA" id="ARBA00022989"/>
    </source>
</evidence>
<keyword evidence="4 5" id="KW-0472">Membrane</keyword>
<dbReference type="InterPro" id="IPR049680">
    <property type="entry name" value="FLVCR1-2_SLC49-like"/>
</dbReference>
<feature type="transmembrane region" description="Helical" evidence="5">
    <location>
        <begin position="30"/>
        <end position="50"/>
    </location>
</feature>
<proteinExistence type="predicted"/>
<gene>
    <name evidence="7" type="ORF">EMPS_09783</name>
</gene>
<comment type="subcellular location">
    <subcellularLocation>
        <location evidence="1">Membrane</location>
        <topology evidence="1">Multi-pass membrane protein</topology>
    </subcellularLocation>
</comment>
<feature type="transmembrane region" description="Helical" evidence="5">
    <location>
        <begin position="70"/>
        <end position="90"/>
    </location>
</feature>